<reference evidence="1" key="1">
    <citation type="journal article" date="2019" name="MBio">
        <title>Virus Genomes from Deep Sea Sediments Expand the Ocean Megavirome and Support Independent Origins of Viral Gigantism.</title>
        <authorList>
            <person name="Backstrom D."/>
            <person name="Yutin N."/>
            <person name="Jorgensen S.L."/>
            <person name="Dharamshi J."/>
            <person name="Homa F."/>
            <person name="Zaremba-Niedwiedzka K."/>
            <person name="Spang A."/>
            <person name="Wolf Y.I."/>
            <person name="Koonin E.V."/>
            <person name="Ettema T.J."/>
        </authorList>
    </citation>
    <scope>NUCLEOTIDE SEQUENCE</scope>
</reference>
<accession>A0A481YTT7</accession>
<evidence type="ECO:0000313" key="1">
    <source>
        <dbReference type="EMBL" id="QBK86450.1"/>
    </source>
</evidence>
<sequence>MYSGEPKHNIIRDYDKAQGTTHPTDLSYQIVRDYNIRYITVQNSATRPIGVAITSYLSGPTPEILFTLAAGEIKHLGINSQGGPTQYIWMLDVQTSMPAGAPTALRRDSNDFVLRDGLNKWFVHFFSRPSYSAAN</sequence>
<dbReference type="EMBL" id="MK500334">
    <property type="protein sequence ID" value="QBK86450.1"/>
    <property type="molecule type" value="Genomic_DNA"/>
</dbReference>
<protein>
    <submittedName>
        <fullName evidence="1">Uncharacterized protein</fullName>
    </submittedName>
</protein>
<name>A0A481YTT7_9VIRU</name>
<proteinExistence type="predicted"/>
<gene>
    <name evidence="1" type="ORF">LCMAC102_02450</name>
</gene>
<organism evidence="1">
    <name type="scientific">Marseillevirus LCMAC102</name>
    <dbReference type="NCBI Taxonomy" id="2506603"/>
    <lineage>
        <taxon>Viruses</taxon>
        <taxon>Varidnaviria</taxon>
        <taxon>Bamfordvirae</taxon>
        <taxon>Nucleocytoviricota</taxon>
        <taxon>Megaviricetes</taxon>
        <taxon>Pimascovirales</taxon>
        <taxon>Pimascovirales incertae sedis</taxon>
        <taxon>Marseilleviridae</taxon>
    </lineage>
</organism>